<dbReference type="AlphaFoldDB" id="A0A0K0G321"/>
<reference evidence="3" key="2">
    <citation type="submission" date="2015-08" db="UniProtKB">
        <authorList>
            <consortium name="WormBaseParasite"/>
        </authorList>
    </citation>
    <scope>IDENTIFICATION</scope>
</reference>
<reference evidence="2" key="1">
    <citation type="submission" date="2014-07" db="EMBL/GenBank/DDBJ databases">
        <authorList>
            <person name="Martin A.A"/>
            <person name="De Silva N."/>
        </authorList>
    </citation>
    <scope>NUCLEOTIDE SEQUENCE</scope>
</reference>
<evidence type="ECO:0000259" key="1">
    <source>
        <dbReference type="PROSITE" id="PS50181"/>
    </source>
</evidence>
<protein>
    <submittedName>
        <fullName evidence="3">F-box domain-containing protein</fullName>
    </submittedName>
</protein>
<dbReference type="Proteomes" id="UP000035680">
    <property type="component" value="Unassembled WGS sequence"/>
</dbReference>
<dbReference type="WBParaSite" id="SVE_1912200.1">
    <property type="protein sequence ID" value="SVE_1912200.1"/>
    <property type="gene ID" value="SVE_1912200"/>
</dbReference>
<evidence type="ECO:0000313" key="2">
    <source>
        <dbReference type="Proteomes" id="UP000035680"/>
    </source>
</evidence>
<proteinExistence type="predicted"/>
<dbReference type="InterPro" id="IPR001810">
    <property type="entry name" value="F-box_dom"/>
</dbReference>
<dbReference type="SMART" id="SM00256">
    <property type="entry name" value="FBOX"/>
    <property type="match status" value="1"/>
</dbReference>
<feature type="domain" description="F-box" evidence="1">
    <location>
        <begin position="35"/>
        <end position="79"/>
    </location>
</feature>
<dbReference type="InterPro" id="IPR036047">
    <property type="entry name" value="F-box-like_dom_sf"/>
</dbReference>
<evidence type="ECO:0000313" key="3">
    <source>
        <dbReference type="WBParaSite" id="SVE_1912200.1"/>
    </source>
</evidence>
<dbReference type="SUPFAM" id="SSF81383">
    <property type="entry name" value="F-box domain"/>
    <property type="match status" value="1"/>
</dbReference>
<dbReference type="PROSITE" id="PS50181">
    <property type="entry name" value="FBOX"/>
    <property type="match status" value="1"/>
</dbReference>
<keyword evidence="2" id="KW-1185">Reference proteome</keyword>
<organism evidence="2 3">
    <name type="scientific">Strongyloides venezuelensis</name>
    <name type="common">Threadworm</name>
    <dbReference type="NCBI Taxonomy" id="75913"/>
    <lineage>
        <taxon>Eukaryota</taxon>
        <taxon>Metazoa</taxon>
        <taxon>Ecdysozoa</taxon>
        <taxon>Nematoda</taxon>
        <taxon>Chromadorea</taxon>
        <taxon>Rhabditida</taxon>
        <taxon>Tylenchina</taxon>
        <taxon>Panagrolaimomorpha</taxon>
        <taxon>Strongyloidoidea</taxon>
        <taxon>Strongyloididae</taxon>
        <taxon>Strongyloides</taxon>
    </lineage>
</organism>
<dbReference type="Gene3D" id="1.20.1280.50">
    <property type="match status" value="1"/>
</dbReference>
<sequence length="341" mass="39797">MSFFQNCFKYTYRLTIESNDSTKDPNMEEEHFEEHDDLSLLPDEVLVIILSKLSWKDINKVKFVSKKFYGIIHKMYPRLERRKIHELSIRYNGDCRGYPFFIKIGVIAVENVGSDVFRHCFRTINRFKSVEELSNFLKTADLRNLYKLNIPASGDIDIFVILNKSFKKGTNINSLNIGKLLEKDLDSFQIFIGKLSSVKDIHVKCIRLHSAEAKDVCLILSSLSSLNSNEVSYIRECNWTNILSSDMVIEFFKRSNIEYLFIGTGNIEFVRSLFKEFFKKEKPRKMEEKCGYNQITLRIKFNCDCEFLQDILRNSLSEVKNVVEINTLSSIDSVIRVQCTL</sequence>
<name>A0A0K0G321_STRVS</name>
<dbReference type="Pfam" id="PF00646">
    <property type="entry name" value="F-box"/>
    <property type="match status" value="1"/>
</dbReference>
<accession>A0A0K0G321</accession>